<feature type="domain" description="FAT" evidence="14">
    <location>
        <begin position="1597"/>
        <end position="2166"/>
    </location>
</feature>
<dbReference type="SUPFAM" id="SSF48452">
    <property type="entry name" value="TPR-like"/>
    <property type="match status" value="1"/>
</dbReference>
<dbReference type="GO" id="GO:0000723">
    <property type="term" value="P:telomere maintenance"/>
    <property type="evidence" value="ECO:0007669"/>
    <property type="project" value="TreeGrafter"/>
</dbReference>
<dbReference type="Gene3D" id="1.25.10.10">
    <property type="entry name" value="Leucine-rich Repeat Variant"/>
    <property type="match status" value="1"/>
</dbReference>
<dbReference type="InterPro" id="IPR057564">
    <property type="entry name" value="HEAT_ATR"/>
</dbReference>
<dbReference type="Pfam" id="PF00454">
    <property type="entry name" value="PI3_PI4_kinase"/>
    <property type="match status" value="1"/>
</dbReference>
<dbReference type="InterPro" id="IPR050517">
    <property type="entry name" value="DDR_Repair_Kinase"/>
</dbReference>
<evidence type="ECO:0000313" key="16">
    <source>
        <dbReference type="Proteomes" id="UP001165740"/>
    </source>
</evidence>
<dbReference type="Pfam" id="PF02259">
    <property type="entry name" value="FAT"/>
    <property type="match status" value="1"/>
</dbReference>
<evidence type="ECO:0000256" key="5">
    <source>
        <dbReference type="ARBA" id="ARBA00022679"/>
    </source>
</evidence>
<dbReference type="InterPro" id="IPR011990">
    <property type="entry name" value="TPR-like_helical_dom_sf"/>
</dbReference>
<feature type="domain" description="FATC" evidence="15">
    <location>
        <begin position="2588"/>
        <end position="2620"/>
    </location>
</feature>
<keyword evidence="4" id="KW-0723">Serine/threonine-protein kinase</keyword>
<dbReference type="GO" id="GO:0006281">
    <property type="term" value="P:DNA repair"/>
    <property type="evidence" value="ECO:0007669"/>
    <property type="project" value="UniProtKB-KW"/>
</dbReference>
<evidence type="ECO:0000256" key="2">
    <source>
        <dbReference type="ARBA" id="ARBA00010769"/>
    </source>
</evidence>
<dbReference type="GO" id="GO:0000077">
    <property type="term" value="P:DNA damage checkpoint signaling"/>
    <property type="evidence" value="ECO:0007669"/>
    <property type="project" value="TreeGrafter"/>
</dbReference>
<dbReference type="SMART" id="SM00802">
    <property type="entry name" value="UME"/>
    <property type="match status" value="1"/>
</dbReference>
<reference evidence="17" key="1">
    <citation type="submission" date="2025-08" db="UniProtKB">
        <authorList>
            <consortium name="RefSeq"/>
        </authorList>
    </citation>
    <scope>IDENTIFICATION</scope>
</reference>
<dbReference type="Pfam" id="PF25030">
    <property type="entry name" value="M-HEAT_ATR"/>
    <property type="match status" value="1"/>
</dbReference>
<keyword evidence="16" id="KW-1185">Reference proteome</keyword>
<keyword evidence="6" id="KW-0547">Nucleotide-binding</keyword>
<dbReference type="Gene3D" id="1.25.40.10">
    <property type="entry name" value="Tetratricopeptide repeat domain"/>
    <property type="match status" value="1"/>
</dbReference>
<dbReference type="Pfam" id="PF02260">
    <property type="entry name" value="FATC"/>
    <property type="match status" value="1"/>
</dbReference>
<evidence type="ECO:0000256" key="7">
    <source>
        <dbReference type="ARBA" id="ARBA00022763"/>
    </source>
</evidence>
<dbReference type="PROSITE" id="PS00916">
    <property type="entry name" value="PI3_4_KINASE_2"/>
    <property type="match status" value="1"/>
</dbReference>
<dbReference type="Proteomes" id="UP001165740">
    <property type="component" value="Chromosome 1"/>
</dbReference>
<protein>
    <recommendedName>
        <fullName evidence="12">Serine/threonine-protein kinase ATR</fullName>
        <ecNumber evidence="3">2.7.11.1</ecNumber>
    </recommendedName>
</protein>
<keyword evidence="9" id="KW-0067">ATP-binding</keyword>
<evidence type="ECO:0000256" key="12">
    <source>
        <dbReference type="ARBA" id="ARBA00024420"/>
    </source>
</evidence>
<dbReference type="InterPro" id="IPR036940">
    <property type="entry name" value="PI3/4_kinase_cat_sf"/>
</dbReference>
<dbReference type="InterPro" id="IPR056802">
    <property type="entry name" value="ATR-like_M-HEAT"/>
</dbReference>
<dbReference type="InterPro" id="IPR014009">
    <property type="entry name" value="PIK_FAT"/>
</dbReference>
<sequence>MSHETKSKVSKVEQPTIEFIERWKTADGVKDYSTQSYRRTIADLVDNYLTDLDEVAETLLASDEASGSLRFLTMCCEFLSENVNIFIQTSPESTHKSNQPLEEEIQSYAFCFWFFRCLLRLLSRPDCRKAHSVLIKLIILILHHTRLRSKHLFKQHLLEFIRMPAVLIDVSDQLNSGVNQVPVSCFEYDLLLARKSLKDTDCEFQDENLCEKVGQIDLLLCQADHCEMLQTNLVLIHQQLLHDLCLLEMPYCDLLWKCLCWNLHNGDVELKIVSLNLVSALIGHRSFPPLLHTDYLVACLVHMWELLALKDVPLNQSMKQELETSSIHLTLTLIAQERACDYPILPPTLYRQLCNITPVKSLPNLILLESKKTLISLYIYALRDLSSSDLTSLLVKPVLEQLVMDTVNLVGCDGSVDYVVPLLVHITIVDCQATFSFLSAVDTVSEYNPKKRRYSHQILSKSPSLRPLSFLLSRQKDVSTCQESPSCEELECLHVIIEVAATSLAHYKRKKIKDRFLSQYIFPENVLTISLDTWSRFLHSVGMLQSDLTSFSKTYIRILESIGSILLIHDTIQISVQQLHHLAWIVSLPWMANEVSWKDLKPNNPKDVAKIAGTLVDALDLECVCQCLKTLSLLPKDICVAWRAHVLTQAMTDQREEVTRSVIHFFPHILHNMGQKSNHLVRDLLIPILEQPKPKLHLEISQIFGSLILTMLEASKLIHARQDSLNYSLQLDDLKITANDELTRSQLRDKGQYLDPSLITPFMVLLKSPVPDTRRYAVRNISHVLDVLDLQSSNALAIINSCLDLLTDEIEAVRKECCGLIHHMVIPEDRQHPGSASKLIWKKLESAIVAAHGQNNRALVETVLKTIGQFGKLEEGPFLEAVIICLLENRLNPHLPTGALAFEQLHQITSFKKETIQHIYTRFKPAIYKFAAEALYADELQTNGANSKMILITLASTLEADDLRSFLQNGEKYMLPLLLGRASPHVSKIVKLIASLLSNGNKRRSLLIDNMKYIFSYLVRSCQKEEMETALIYLQKETNFSLGSLLRLDFQRVHNELLLHLSTHYQQVFNGLRTLAAHDEQYKGPKNIETSEQMAQYLEPRLLGVLAFFDSQLMNSNTLKEDKILALKSVISIIGLMGSKHISSIRHKVMNTLKLGLQFTEKPFVEISCKAWNCFVRSLDLPLLGVMMSQIIAILLPLLQALPEQVSEIFNYIIVENKAALAEHFHEIYFLPDIPELTDSNTVLRELGESSACKKDLKSILAHSIKGIHHESFDVRVHALTKLRKLLKDKQLQLSSYILNSESADKIVSDLVSALLLGCREADPNTQCLYGQCLGELGAIDPGRLELITKSKEDKLNGFYANIDDDNFAFDLINVVVKAFLAAPEARIQDCAAFALQELLQIYKISSQGETQSPNLNSKLWKRFPEDIQEILIPLLTSKYKLTVDKKCASFPRPLYESEKGKNFKDWVSNWTSYLITQVKPGRASQVFMACSAAKRHSKQVALYILPHVVLHVLMEGNPESMDEILKEIDTVLHHVQGSAGGQESATNFHHLSAQTVFSVLDYLTMWCNHITASGHSGKEAGYDAVSTFLKRILQYTLALACINCKAYARSLRHFESFLTPNIDIQLHLDFMQRLFVLMDEPDGVLGVAAKRSSQPTLMQEILRFETLGQQFDSQACYERAIELEPNEISHHHGLLKSLMDFAQPYKVLIHSSGVLASRPRWTSELNSYCIEAAWKLGSWDKLEEALKVESGLNTNWPVMIGRILMASRQKHESEFVELLDVARKEQMGLLSAASMEVGSYLRGYENIVRLHMLNEIEEFLHVMEDFPAESDAKDVIIIPSSAQLLSQWQNRLQMAQSTFRTQEPILTLRRTLTSLTQKENHPGLDIQIGKWWLQSAKVARKAGYLQTAQSFLLQARSYNLPEFYLEEAKWLHEKGESVAAIACLDKGIQRHFGDINEAHKGKQLSLSLRQVYAQSLLLLGSYSEETSNLETNHIVKHYKDVIEICPDWEKGHFRLAKYYDRVMNTMIDDKDKAGNQGDFIIHVVKNFGMSLKYGNQHIYQSLPRLLSLWLDYGTAVVENETKDKLGKMAAKIQIQKTVLKRINEIILQLNQQLCPYQMFTAFSQLISRICHTQPDVFQTLEEIISHLLVVYPHQAMWLMMSVSKSSYPIRVKRCQDIFATAIQKDGSLSKLIQDCRKLTDRMLELCEKDFGNCATVNLNQLCKPLKRLFDNSSFSQILLPLQSSVTVNLPAAINRDAHHNPFPENLIYIRGFEDTIEILPSLQKPKKITLRGSDGNNYVMMCKPKDDLRKDCRLMEFNMVINRFLRRNAESRRRRLMIRTYAVTPLNEECGLIEWVNNTTGLRNILVKLYKEKGTFMAGKELRAVMPARNSSLEVKMKIYKETLLPRHPQVFPEWFVRTFPDPIFWYNARQSYARTAAVMSIVGYILGLGDRHGENILLDSKTGDCVHVDFNCLFNKGETFDWPEIVPFRLTPNMNAALGPLGYEGLFRVACEITLKVIRDQMEPLMCVLKPFIYDPLVEWSKSIKGQRSSASDSGEINNELALNHVQNIEDRMRGFLKTNARKRCLPLSIEGHVDTLIREATDEKNLCQMYIGWAAFL</sequence>
<evidence type="ECO:0000259" key="14">
    <source>
        <dbReference type="PROSITE" id="PS51189"/>
    </source>
</evidence>
<dbReference type="GO" id="GO:0004674">
    <property type="term" value="F:protein serine/threonine kinase activity"/>
    <property type="evidence" value="ECO:0007669"/>
    <property type="project" value="UniProtKB-KW"/>
</dbReference>
<dbReference type="SMART" id="SM00146">
    <property type="entry name" value="PI3Kc"/>
    <property type="match status" value="1"/>
</dbReference>
<evidence type="ECO:0000256" key="3">
    <source>
        <dbReference type="ARBA" id="ARBA00012513"/>
    </source>
</evidence>
<dbReference type="RefSeq" id="XP_055865265.1">
    <property type="nucleotide sequence ID" value="XM_056009290.1"/>
</dbReference>
<dbReference type="GO" id="GO:0005694">
    <property type="term" value="C:chromosome"/>
    <property type="evidence" value="ECO:0007669"/>
    <property type="project" value="TreeGrafter"/>
</dbReference>
<dbReference type="InterPro" id="IPR000403">
    <property type="entry name" value="PI3/4_kinase_cat_dom"/>
</dbReference>
<comment type="subcellular location">
    <subcellularLocation>
        <location evidence="1">Nucleus</location>
    </subcellularLocation>
</comment>
<dbReference type="SUPFAM" id="SSF56112">
    <property type="entry name" value="Protein kinase-like (PK-like)"/>
    <property type="match status" value="1"/>
</dbReference>
<dbReference type="CDD" id="cd00892">
    <property type="entry name" value="PIKKc_ATR"/>
    <property type="match status" value="1"/>
</dbReference>
<keyword evidence="7" id="KW-0227">DNA damage</keyword>
<dbReference type="SUPFAM" id="SSF48371">
    <property type="entry name" value="ARM repeat"/>
    <property type="match status" value="1"/>
</dbReference>
<dbReference type="FunFam" id="3.30.1010.10:FF:000011">
    <property type="entry name" value="serine/threonine-protein kinase ATR"/>
    <property type="match status" value="1"/>
</dbReference>
<dbReference type="Pfam" id="PF25032">
    <property type="entry name" value="N-HEAT_ATR"/>
    <property type="match status" value="1"/>
</dbReference>
<dbReference type="OrthoDB" id="381190at2759"/>
<gene>
    <name evidence="17" type="primary">LOC106079489</name>
</gene>
<dbReference type="Pfam" id="PF08064">
    <property type="entry name" value="UME"/>
    <property type="match status" value="1"/>
</dbReference>
<dbReference type="PANTHER" id="PTHR11139:SF69">
    <property type="entry name" value="SERINE_THREONINE-PROTEIN KINASE ATR"/>
    <property type="match status" value="1"/>
</dbReference>
<dbReference type="InterPro" id="IPR003152">
    <property type="entry name" value="FATC_dom"/>
</dbReference>
<keyword evidence="11" id="KW-0539">Nucleus</keyword>
<keyword evidence="10" id="KW-0234">DNA repair</keyword>
<dbReference type="Pfam" id="PF23593">
    <property type="entry name" value="HEAT_ATR"/>
    <property type="match status" value="1"/>
</dbReference>
<dbReference type="InterPro" id="IPR011989">
    <property type="entry name" value="ARM-like"/>
</dbReference>
<dbReference type="InterPro" id="IPR012993">
    <property type="entry name" value="UME"/>
</dbReference>
<keyword evidence="5" id="KW-0808">Transferase</keyword>
<evidence type="ECO:0000256" key="11">
    <source>
        <dbReference type="ARBA" id="ARBA00023242"/>
    </source>
</evidence>
<dbReference type="GeneID" id="106079489"/>
<dbReference type="InterPro" id="IPR018936">
    <property type="entry name" value="PI3/4_kinase_CS"/>
</dbReference>
<name>A0A9W2YRC9_BIOGL</name>
<dbReference type="Gene3D" id="3.30.1010.10">
    <property type="entry name" value="Phosphatidylinositol 3-kinase Catalytic Subunit, Chain A, domain 4"/>
    <property type="match status" value="1"/>
</dbReference>
<dbReference type="PROSITE" id="PS50290">
    <property type="entry name" value="PI3_4_KINASE_3"/>
    <property type="match status" value="1"/>
</dbReference>
<dbReference type="GO" id="GO:0005524">
    <property type="term" value="F:ATP binding"/>
    <property type="evidence" value="ECO:0007669"/>
    <property type="project" value="UniProtKB-KW"/>
</dbReference>
<dbReference type="InterPro" id="IPR016024">
    <property type="entry name" value="ARM-type_fold"/>
</dbReference>
<organism evidence="16 17">
    <name type="scientific">Biomphalaria glabrata</name>
    <name type="common">Bloodfluke planorb</name>
    <name type="synonym">Freshwater snail</name>
    <dbReference type="NCBI Taxonomy" id="6526"/>
    <lineage>
        <taxon>Eukaryota</taxon>
        <taxon>Metazoa</taxon>
        <taxon>Spiralia</taxon>
        <taxon>Lophotrochozoa</taxon>
        <taxon>Mollusca</taxon>
        <taxon>Gastropoda</taxon>
        <taxon>Heterobranchia</taxon>
        <taxon>Euthyneura</taxon>
        <taxon>Panpulmonata</taxon>
        <taxon>Hygrophila</taxon>
        <taxon>Lymnaeoidea</taxon>
        <taxon>Planorbidae</taxon>
        <taxon>Biomphalaria</taxon>
    </lineage>
</organism>
<proteinExistence type="inferred from homology"/>
<dbReference type="FunFam" id="1.10.1070.11:FF:000009">
    <property type="entry name" value="Putative serine/threonine-protein kinase ATR"/>
    <property type="match status" value="1"/>
</dbReference>
<evidence type="ECO:0000256" key="9">
    <source>
        <dbReference type="ARBA" id="ARBA00022840"/>
    </source>
</evidence>
<dbReference type="Gene3D" id="1.10.1070.11">
    <property type="entry name" value="Phosphatidylinositol 3-/4-kinase, catalytic domain"/>
    <property type="match status" value="1"/>
</dbReference>
<evidence type="ECO:0000256" key="10">
    <source>
        <dbReference type="ARBA" id="ARBA00023204"/>
    </source>
</evidence>
<evidence type="ECO:0000256" key="4">
    <source>
        <dbReference type="ARBA" id="ARBA00022527"/>
    </source>
</evidence>
<keyword evidence="8" id="KW-0418">Kinase</keyword>
<feature type="domain" description="PI3K/PI4K catalytic" evidence="13">
    <location>
        <begin position="2273"/>
        <end position="2590"/>
    </location>
</feature>
<dbReference type="GO" id="GO:0005634">
    <property type="term" value="C:nucleus"/>
    <property type="evidence" value="ECO:0007669"/>
    <property type="project" value="UniProtKB-SubCell"/>
</dbReference>
<evidence type="ECO:0000256" key="1">
    <source>
        <dbReference type="ARBA" id="ARBA00004123"/>
    </source>
</evidence>
<evidence type="ECO:0000259" key="13">
    <source>
        <dbReference type="PROSITE" id="PS50290"/>
    </source>
</evidence>
<evidence type="ECO:0000313" key="17">
    <source>
        <dbReference type="RefSeq" id="XP_055865265.1"/>
    </source>
</evidence>
<dbReference type="InterPro" id="IPR056803">
    <property type="entry name" value="ATR-like_N-HEAT"/>
</dbReference>
<comment type="similarity">
    <text evidence="2">Belongs to the PI3/PI4-kinase family. ATM subfamily.</text>
</comment>
<evidence type="ECO:0000256" key="8">
    <source>
        <dbReference type="ARBA" id="ARBA00022777"/>
    </source>
</evidence>
<evidence type="ECO:0000256" key="6">
    <source>
        <dbReference type="ARBA" id="ARBA00022741"/>
    </source>
</evidence>
<dbReference type="PROSITE" id="PS51189">
    <property type="entry name" value="FAT"/>
    <property type="match status" value="1"/>
</dbReference>
<dbReference type="SMART" id="SM01343">
    <property type="entry name" value="FATC"/>
    <property type="match status" value="1"/>
</dbReference>
<dbReference type="InterPro" id="IPR011009">
    <property type="entry name" value="Kinase-like_dom_sf"/>
</dbReference>
<dbReference type="PANTHER" id="PTHR11139">
    <property type="entry name" value="ATAXIA TELANGIECTASIA MUTATED ATM -RELATED"/>
    <property type="match status" value="1"/>
</dbReference>
<accession>A0A9W2YRC9</accession>
<dbReference type="InterPro" id="IPR003151">
    <property type="entry name" value="PIK-rel_kinase_FAT"/>
</dbReference>
<evidence type="ECO:0000259" key="15">
    <source>
        <dbReference type="PROSITE" id="PS51190"/>
    </source>
</evidence>
<dbReference type="EC" id="2.7.11.1" evidence="3"/>
<dbReference type="PROSITE" id="PS51190">
    <property type="entry name" value="FATC"/>
    <property type="match status" value="1"/>
</dbReference>
<dbReference type="OMA" id="SMYIGWC"/>